<proteinExistence type="predicted"/>
<organism evidence="1 2">
    <name type="scientific">Amycolatopsis nalaikhensis</name>
    <dbReference type="NCBI Taxonomy" id="715472"/>
    <lineage>
        <taxon>Bacteria</taxon>
        <taxon>Bacillati</taxon>
        <taxon>Actinomycetota</taxon>
        <taxon>Actinomycetes</taxon>
        <taxon>Pseudonocardiales</taxon>
        <taxon>Pseudonocardiaceae</taxon>
        <taxon>Amycolatopsis</taxon>
    </lineage>
</organism>
<reference evidence="1 2" key="1">
    <citation type="submission" date="2023-06" db="EMBL/GenBank/DDBJ databases">
        <authorList>
            <person name="Oyuntsetseg B."/>
            <person name="Kim S.B."/>
        </authorList>
    </citation>
    <scope>NUCLEOTIDE SEQUENCE [LARGE SCALE GENOMIC DNA]</scope>
    <source>
        <strain evidence="1 2">2-2</strain>
    </source>
</reference>
<evidence type="ECO:0000313" key="1">
    <source>
        <dbReference type="EMBL" id="WIV59125.1"/>
    </source>
</evidence>
<keyword evidence="2" id="KW-1185">Reference proteome</keyword>
<name>A0ABY8XUL9_9PSEU</name>
<dbReference type="EMBL" id="CP127173">
    <property type="protein sequence ID" value="WIV59125.1"/>
    <property type="molecule type" value="Genomic_DNA"/>
</dbReference>
<dbReference type="Proteomes" id="UP001227101">
    <property type="component" value="Chromosome"/>
</dbReference>
<evidence type="ECO:0000313" key="2">
    <source>
        <dbReference type="Proteomes" id="UP001227101"/>
    </source>
</evidence>
<evidence type="ECO:0008006" key="3">
    <source>
        <dbReference type="Google" id="ProtNLM"/>
    </source>
</evidence>
<protein>
    <recommendedName>
        <fullName evidence="3">Tim44-like domain-containing protein</fullName>
    </recommendedName>
</protein>
<gene>
    <name evidence="1" type="ORF">QP939_11090</name>
</gene>
<sequence length="188" mass="20641">MTGDGQSAAEIAASRGEGTATEFVCAWVDVVLNHRDWALAMGASTPELRLATAQHFIVQAQHLKALDIPDTIRDELAAELAAIDTSHALWNAYATASLDSFDDVRGKHLAHSTRPRPIDIEHEGVLLIEYDTSSVTPMTVDGQELKQVRTEEPPELQWPLVARRVSGLWLLASFRGELPRPGWPPFLG</sequence>
<accession>A0ABY8XUL9</accession>
<dbReference type="RefSeq" id="WP_285456602.1">
    <property type="nucleotide sequence ID" value="NZ_CP127173.1"/>
</dbReference>